<dbReference type="AlphaFoldDB" id="A0AAV0J5H1"/>
<sequence length="51" mass="6269">MIWWFQFHLHDELYWHSCFLLCRWLPLKEWLCCIFMATNACCTKPGTCRKG</sequence>
<gene>
    <name evidence="1" type="ORF">LITE_LOCUS12343</name>
</gene>
<organism evidence="1 2">
    <name type="scientific">Linum tenue</name>
    <dbReference type="NCBI Taxonomy" id="586396"/>
    <lineage>
        <taxon>Eukaryota</taxon>
        <taxon>Viridiplantae</taxon>
        <taxon>Streptophyta</taxon>
        <taxon>Embryophyta</taxon>
        <taxon>Tracheophyta</taxon>
        <taxon>Spermatophyta</taxon>
        <taxon>Magnoliopsida</taxon>
        <taxon>eudicotyledons</taxon>
        <taxon>Gunneridae</taxon>
        <taxon>Pentapetalae</taxon>
        <taxon>rosids</taxon>
        <taxon>fabids</taxon>
        <taxon>Malpighiales</taxon>
        <taxon>Linaceae</taxon>
        <taxon>Linum</taxon>
    </lineage>
</organism>
<evidence type="ECO:0000313" key="1">
    <source>
        <dbReference type="EMBL" id="CAI0404143.1"/>
    </source>
</evidence>
<evidence type="ECO:0000313" key="2">
    <source>
        <dbReference type="Proteomes" id="UP001154282"/>
    </source>
</evidence>
<reference evidence="1" key="1">
    <citation type="submission" date="2022-08" db="EMBL/GenBank/DDBJ databases">
        <authorList>
            <person name="Gutierrez-Valencia J."/>
        </authorList>
    </citation>
    <scope>NUCLEOTIDE SEQUENCE</scope>
</reference>
<keyword evidence="2" id="KW-1185">Reference proteome</keyword>
<dbReference type="Proteomes" id="UP001154282">
    <property type="component" value="Unassembled WGS sequence"/>
</dbReference>
<protein>
    <submittedName>
        <fullName evidence="1">Uncharacterized protein</fullName>
    </submittedName>
</protein>
<accession>A0AAV0J5H1</accession>
<name>A0AAV0J5H1_9ROSI</name>
<proteinExistence type="predicted"/>
<dbReference type="EMBL" id="CAMGYJ010000004">
    <property type="protein sequence ID" value="CAI0404143.1"/>
    <property type="molecule type" value="Genomic_DNA"/>
</dbReference>
<comment type="caution">
    <text evidence="1">The sequence shown here is derived from an EMBL/GenBank/DDBJ whole genome shotgun (WGS) entry which is preliminary data.</text>
</comment>